<protein>
    <submittedName>
        <fullName evidence="1">5085_t:CDS:1</fullName>
    </submittedName>
</protein>
<feature type="non-terminal residue" evidence="1">
    <location>
        <position position="1"/>
    </location>
</feature>
<reference evidence="1" key="1">
    <citation type="submission" date="2021-06" db="EMBL/GenBank/DDBJ databases">
        <authorList>
            <person name="Kallberg Y."/>
            <person name="Tangrot J."/>
            <person name="Rosling A."/>
        </authorList>
    </citation>
    <scope>NUCLEOTIDE SEQUENCE</scope>
    <source>
        <strain evidence="1">87-6 pot B 2015</strain>
    </source>
</reference>
<evidence type="ECO:0000313" key="2">
    <source>
        <dbReference type="Proteomes" id="UP000789375"/>
    </source>
</evidence>
<dbReference type="AlphaFoldDB" id="A0A9N9IBH8"/>
<proteinExistence type="predicted"/>
<sequence>DGYENDGKLKIIGRAIAIEPKLVKLWEKIGFEEICDLVCARNSM</sequence>
<evidence type="ECO:0000313" key="1">
    <source>
        <dbReference type="EMBL" id="CAG8728690.1"/>
    </source>
</evidence>
<organism evidence="1 2">
    <name type="scientific">Funneliformis mosseae</name>
    <name type="common">Endomycorrhizal fungus</name>
    <name type="synonym">Glomus mosseae</name>
    <dbReference type="NCBI Taxonomy" id="27381"/>
    <lineage>
        <taxon>Eukaryota</taxon>
        <taxon>Fungi</taxon>
        <taxon>Fungi incertae sedis</taxon>
        <taxon>Mucoromycota</taxon>
        <taxon>Glomeromycotina</taxon>
        <taxon>Glomeromycetes</taxon>
        <taxon>Glomerales</taxon>
        <taxon>Glomeraceae</taxon>
        <taxon>Funneliformis</taxon>
    </lineage>
</organism>
<gene>
    <name evidence="1" type="ORF">FMOSSE_LOCUS15529</name>
</gene>
<dbReference type="Proteomes" id="UP000789375">
    <property type="component" value="Unassembled WGS sequence"/>
</dbReference>
<dbReference type="EMBL" id="CAJVPP010016134">
    <property type="protein sequence ID" value="CAG8728690.1"/>
    <property type="molecule type" value="Genomic_DNA"/>
</dbReference>
<comment type="caution">
    <text evidence="1">The sequence shown here is derived from an EMBL/GenBank/DDBJ whole genome shotgun (WGS) entry which is preliminary data.</text>
</comment>
<name>A0A9N9IBH8_FUNMO</name>
<keyword evidence="2" id="KW-1185">Reference proteome</keyword>
<accession>A0A9N9IBH8</accession>